<dbReference type="PROSITE" id="PS50071">
    <property type="entry name" value="HOMEOBOX_2"/>
    <property type="match status" value="1"/>
</dbReference>
<evidence type="ECO:0000256" key="9">
    <source>
        <dbReference type="RuleBase" id="RU000682"/>
    </source>
</evidence>
<evidence type="ECO:0000256" key="1">
    <source>
        <dbReference type="ARBA" id="ARBA00004123"/>
    </source>
</evidence>
<feature type="region of interest" description="Disordered" evidence="10">
    <location>
        <begin position="13"/>
        <end position="37"/>
    </location>
</feature>
<dbReference type="InterPro" id="IPR001356">
    <property type="entry name" value="HD"/>
</dbReference>
<dbReference type="CDD" id="cd00086">
    <property type="entry name" value="homeodomain"/>
    <property type="match status" value="1"/>
</dbReference>
<keyword evidence="4" id="KW-0805">Transcription regulation</keyword>
<keyword evidence="13" id="KW-1185">Reference proteome</keyword>
<evidence type="ECO:0000256" key="6">
    <source>
        <dbReference type="ARBA" id="ARBA00023163"/>
    </source>
</evidence>
<dbReference type="AlphaFoldDB" id="A0A195E527"/>
<dbReference type="InterPro" id="IPR043565">
    <property type="entry name" value="PAX_fam"/>
</dbReference>
<evidence type="ECO:0000256" key="7">
    <source>
        <dbReference type="ARBA" id="ARBA00023242"/>
    </source>
</evidence>
<dbReference type="STRING" id="471704.A0A195E527"/>
<feature type="DNA-binding region" description="Homeobox" evidence="8">
    <location>
        <begin position="48"/>
        <end position="102"/>
    </location>
</feature>
<feature type="domain" description="Homeobox" evidence="11">
    <location>
        <begin position="46"/>
        <end position="101"/>
    </location>
</feature>
<organism evidence="12 13">
    <name type="scientific">Trachymyrmex cornetzi</name>
    <dbReference type="NCBI Taxonomy" id="471704"/>
    <lineage>
        <taxon>Eukaryota</taxon>
        <taxon>Metazoa</taxon>
        <taxon>Ecdysozoa</taxon>
        <taxon>Arthropoda</taxon>
        <taxon>Hexapoda</taxon>
        <taxon>Insecta</taxon>
        <taxon>Pterygota</taxon>
        <taxon>Neoptera</taxon>
        <taxon>Endopterygota</taxon>
        <taxon>Hymenoptera</taxon>
        <taxon>Apocrita</taxon>
        <taxon>Aculeata</taxon>
        <taxon>Formicoidea</taxon>
        <taxon>Formicidae</taxon>
        <taxon>Myrmicinae</taxon>
        <taxon>Trachymyrmex</taxon>
    </lineage>
</organism>
<comment type="similarity">
    <text evidence="2">Belongs to the paired homeobox family.</text>
</comment>
<dbReference type="SMART" id="SM00389">
    <property type="entry name" value="HOX"/>
    <property type="match status" value="1"/>
</dbReference>
<gene>
    <name evidence="12" type="ORF">ALC57_07728</name>
</gene>
<feature type="compositionally biased region" description="Low complexity" evidence="10">
    <location>
        <begin position="238"/>
        <end position="247"/>
    </location>
</feature>
<evidence type="ECO:0000313" key="13">
    <source>
        <dbReference type="Proteomes" id="UP000078492"/>
    </source>
</evidence>
<name>A0A195E527_9HYME</name>
<feature type="compositionally biased region" description="Basic and acidic residues" evidence="10">
    <location>
        <begin position="220"/>
        <end position="231"/>
    </location>
</feature>
<accession>A0A195E527</accession>
<evidence type="ECO:0000256" key="8">
    <source>
        <dbReference type="PROSITE-ProRule" id="PRU00108"/>
    </source>
</evidence>
<reference evidence="12 13" key="1">
    <citation type="submission" date="2015-09" db="EMBL/GenBank/DDBJ databases">
        <title>Trachymyrmex cornetzi WGS genome.</title>
        <authorList>
            <person name="Nygaard S."/>
            <person name="Hu H."/>
            <person name="Boomsma J."/>
            <person name="Zhang G."/>
        </authorList>
    </citation>
    <scope>NUCLEOTIDE SEQUENCE [LARGE SCALE GENOMIC DNA]</scope>
    <source>
        <strain evidence="12">Tcor2-1</strain>
        <tissue evidence="12">Whole body</tissue>
    </source>
</reference>
<sequence length="460" mass="50740">MRFIITVTELEGGAHSDETNSGGDNSNAGSVSGGADDDQARLRLKRKLQRNRTSFSNEQIDALEKEFERTHYPDVFARERLAGKIGLPEARIQRHLLQDRAPHVYFYCICIRFLQFCKGNLQIAKQNVNVDNSLQIQHPLDSLSTILRSSVMFLINIESSHYMIKRSSQGVTRFRNEPFYPRLLADTKVIRSLAIDLYLRLSSRSLTQVWFSNRRAKWRREEKLRTQRRDNPPPPPQQQQQQQQQQQHTAGVSLVGAGHPTPPPPSGILGGQPPPQAPPSPPRIHHGFAPTAVYPGIPSMPDSYRGRKIRLGSCQCNNYKIVSLDSPMTSMPSFTMSGASQQNQHTTSSMSSLSTGGGMSPMGMTVGMTVGPSPGACLQQRDNGYSCGVARPPSYEPLHLGYGARPTCSPTQPYHAASLNQYNQNASSTGLISPGVSVPIAVPGQPAPDMAAQYWSPRLQ</sequence>
<dbReference type="PANTHER" id="PTHR45636">
    <property type="entry name" value="PAIRED BOX PROTEIN PAX-6-RELATED-RELATED"/>
    <property type="match status" value="1"/>
</dbReference>
<evidence type="ECO:0000259" key="11">
    <source>
        <dbReference type="PROSITE" id="PS50071"/>
    </source>
</evidence>
<evidence type="ECO:0000313" key="12">
    <source>
        <dbReference type="EMBL" id="KYN19959.1"/>
    </source>
</evidence>
<keyword evidence="8 9" id="KW-0371">Homeobox</keyword>
<dbReference type="GO" id="GO:0005634">
    <property type="term" value="C:nucleus"/>
    <property type="evidence" value="ECO:0007669"/>
    <property type="project" value="UniProtKB-SubCell"/>
</dbReference>
<dbReference type="GO" id="GO:0000981">
    <property type="term" value="F:DNA-binding transcription factor activity, RNA polymerase II-specific"/>
    <property type="evidence" value="ECO:0007669"/>
    <property type="project" value="TreeGrafter"/>
</dbReference>
<protein>
    <submittedName>
        <fullName evidence="12">Paired box protein Pax-6</fullName>
    </submittedName>
</protein>
<evidence type="ECO:0000256" key="5">
    <source>
        <dbReference type="ARBA" id="ARBA00023125"/>
    </source>
</evidence>
<dbReference type="GO" id="GO:0000978">
    <property type="term" value="F:RNA polymerase II cis-regulatory region sequence-specific DNA binding"/>
    <property type="evidence" value="ECO:0007669"/>
    <property type="project" value="TreeGrafter"/>
</dbReference>
<evidence type="ECO:0000256" key="4">
    <source>
        <dbReference type="ARBA" id="ARBA00023015"/>
    </source>
</evidence>
<feature type="compositionally biased region" description="Pro residues" evidence="10">
    <location>
        <begin position="260"/>
        <end position="282"/>
    </location>
</feature>
<dbReference type="InterPro" id="IPR009057">
    <property type="entry name" value="Homeodomain-like_sf"/>
</dbReference>
<dbReference type="Pfam" id="PF00046">
    <property type="entry name" value="Homeodomain"/>
    <property type="match status" value="1"/>
</dbReference>
<feature type="region of interest" description="Disordered" evidence="10">
    <location>
        <begin position="220"/>
        <end position="294"/>
    </location>
</feature>
<feature type="compositionally biased region" description="Polar residues" evidence="10">
    <location>
        <begin position="19"/>
        <end position="30"/>
    </location>
</feature>
<dbReference type="PANTHER" id="PTHR45636:SF41">
    <property type="entry name" value="PAIRED BOX PROTEIN PAX-6-RELATED"/>
    <property type="match status" value="1"/>
</dbReference>
<keyword evidence="7 8" id="KW-0539">Nucleus</keyword>
<evidence type="ECO:0000256" key="10">
    <source>
        <dbReference type="SAM" id="MobiDB-lite"/>
    </source>
</evidence>
<evidence type="ECO:0000256" key="3">
    <source>
        <dbReference type="ARBA" id="ARBA00022473"/>
    </source>
</evidence>
<keyword evidence="6" id="KW-0804">Transcription</keyword>
<proteinExistence type="inferred from homology"/>
<evidence type="ECO:0000256" key="2">
    <source>
        <dbReference type="ARBA" id="ARBA00005733"/>
    </source>
</evidence>
<comment type="subcellular location">
    <subcellularLocation>
        <location evidence="1 8 9">Nucleus</location>
    </subcellularLocation>
</comment>
<dbReference type="Proteomes" id="UP000078492">
    <property type="component" value="Unassembled WGS sequence"/>
</dbReference>
<dbReference type="EMBL" id="KQ979657">
    <property type="protein sequence ID" value="KYN19959.1"/>
    <property type="molecule type" value="Genomic_DNA"/>
</dbReference>
<dbReference type="SUPFAM" id="SSF46689">
    <property type="entry name" value="Homeodomain-like"/>
    <property type="match status" value="1"/>
</dbReference>
<keyword evidence="5 8" id="KW-0238">DNA-binding</keyword>
<keyword evidence="3" id="KW-0217">Developmental protein</keyword>
<feature type="region of interest" description="Disordered" evidence="10">
    <location>
        <begin position="335"/>
        <end position="358"/>
    </location>
</feature>
<dbReference type="Gene3D" id="1.10.10.60">
    <property type="entry name" value="Homeodomain-like"/>
    <property type="match status" value="1"/>
</dbReference>